<dbReference type="SUPFAM" id="SSF102114">
    <property type="entry name" value="Radical SAM enzymes"/>
    <property type="match status" value="1"/>
</dbReference>
<dbReference type="PANTHER" id="PTHR11228:SF7">
    <property type="entry name" value="PQQA PEPTIDE CYCLASE"/>
    <property type="match status" value="1"/>
</dbReference>
<evidence type="ECO:0000256" key="4">
    <source>
        <dbReference type="ARBA" id="ARBA00023014"/>
    </source>
</evidence>
<evidence type="ECO:0000313" key="7">
    <source>
        <dbReference type="Proteomes" id="UP000215413"/>
    </source>
</evidence>
<dbReference type="GO" id="GO:0003824">
    <property type="term" value="F:catalytic activity"/>
    <property type="evidence" value="ECO:0007669"/>
    <property type="project" value="InterPro"/>
</dbReference>
<dbReference type="GO" id="GO:0046872">
    <property type="term" value="F:metal ion binding"/>
    <property type="evidence" value="ECO:0007669"/>
    <property type="project" value="UniProtKB-KW"/>
</dbReference>
<evidence type="ECO:0000256" key="3">
    <source>
        <dbReference type="ARBA" id="ARBA00023004"/>
    </source>
</evidence>
<dbReference type="SFLD" id="SFLDG01067">
    <property type="entry name" value="SPASM/twitch_domain_containing"/>
    <property type="match status" value="1"/>
</dbReference>
<dbReference type="InterPro" id="IPR006638">
    <property type="entry name" value="Elp3/MiaA/NifB-like_rSAM"/>
</dbReference>
<proteinExistence type="predicted"/>
<keyword evidence="4" id="KW-0411">Iron-sulfur</keyword>
<gene>
    <name evidence="6" type="ORF">B9N49_08860</name>
</gene>
<dbReference type="PROSITE" id="PS51918">
    <property type="entry name" value="RADICAL_SAM"/>
    <property type="match status" value="1"/>
</dbReference>
<dbReference type="InterPro" id="IPR058240">
    <property type="entry name" value="rSAM_sf"/>
</dbReference>
<dbReference type="InterPro" id="IPR013785">
    <property type="entry name" value="Aldolase_TIM"/>
</dbReference>
<name>A0A233V283_FINMA</name>
<dbReference type="InterPro" id="IPR007197">
    <property type="entry name" value="rSAM"/>
</dbReference>
<dbReference type="InterPro" id="IPR023885">
    <property type="entry name" value="4Fe4S-binding_SPASM_dom"/>
</dbReference>
<keyword evidence="3" id="KW-0408">Iron</keyword>
<accession>A0A233V283</accession>
<dbReference type="InterPro" id="IPR050377">
    <property type="entry name" value="Radical_SAM_PqqE_MftC-like"/>
</dbReference>
<dbReference type="CDD" id="cd01335">
    <property type="entry name" value="Radical_SAM"/>
    <property type="match status" value="1"/>
</dbReference>
<dbReference type="Pfam" id="PF13186">
    <property type="entry name" value="SPASM"/>
    <property type="match status" value="1"/>
</dbReference>
<keyword evidence="1" id="KW-0949">S-adenosyl-L-methionine</keyword>
<evidence type="ECO:0000313" key="6">
    <source>
        <dbReference type="EMBL" id="OXZ26506.1"/>
    </source>
</evidence>
<reference evidence="7" key="1">
    <citation type="submission" date="2017-04" db="EMBL/GenBank/DDBJ databases">
        <title>Finegoldia magna isolated from orthopedic joint implant-associated infections.</title>
        <authorList>
            <person name="Bjorklund S."/>
            <person name="Bruggemann H."/>
            <person name="Jensen A."/>
            <person name="Hellmark B."/>
            <person name="Soderquist B."/>
        </authorList>
    </citation>
    <scope>NUCLEOTIDE SEQUENCE [LARGE SCALE GENOMIC DNA]</scope>
    <source>
        <strain evidence="7">CCUG 54800</strain>
    </source>
</reference>
<dbReference type="SFLD" id="SFLDG01386">
    <property type="entry name" value="main_SPASM_domain-containing"/>
    <property type="match status" value="1"/>
</dbReference>
<evidence type="ECO:0000256" key="1">
    <source>
        <dbReference type="ARBA" id="ARBA00022691"/>
    </source>
</evidence>
<dbReference type="Pfam" id="PF04055">
    <property type="entry name" value="Radical_SAM"/>
    <property type="match status" value="1"/>
</dbReference>
<evidence type="ECO:0000256" key="2">
    <source>
        <dbReference type="ARBA" id="ARBA00022723"/>
    </source>
</evidence>
<dbReference type="Gene3D" id="3.20.20.70">
    <property type="entry name" value="Aldolase class I"/>
    <property type="match status" value="1"/>
</dbReference>
<feature type="domain" description="Radical SAM core" evidence="5">
    <location>
        <begin position="69"/>
        <end position="277"/>
    </location>
</feature>
<comment type="caution">
    <text evidence="6">The sequence shown here is derived from an EMBL/GenBank/DDBJ whole genome shotgun (WGS) entry which is preliminary data.</text>
</comment>
<dbReference type="GO" id="GO:0051536">
    <property type="term" value="F:iron-sulfur cluster binding"/>
    <property type="evidence" value="ECO:0007669"/>
    <property type="project" value="UniProtKB-KW"/>
</dbReference>
<sequence>MYKNPNVKTEKFNGANLLINTANSAVLGLDDKTYEDYLEILQDKNVNEDLYEFLVENEFIKKVNEFTKGFNVKNAYIHITDRCNLKCKGCYSEDERCGKKELSFDELTKVVGNLKPLNLENIIISGGEPMIRKDLDKILELIKTELKPDNLIVITNGTVHNFDMLEKIAPYIDVLSVSLDTYSSDCKAFLREDKIFDRIMEFIDRAKGLDITLSILPTINHKNVDYINEYTKLSKKIGTNISFSLFTVKPDAENREFVLTTDDLKKIVDYYRVNEIEVEDVPLKDCLEGKCNCGTGEQLISVGTDGSLYPCHMLMEDEFKMGNLLEKDVMSLLVHNAKRKYKVEVDDMDGCKECEFKYICGGGCRARAYLYTDKITSKDPFCPMYYGFFDEVMNNLIAG</sequence>
<organism evidence="6 7">
    <name type="scientific">Finegoldia magna</name>
    <name type="common">Peptostreptococcus magnus</name>
    <dbReference type="NCBI Taxonomy" id="1260"/>
    <lineage>
        <taxon>Bacteria</taxon>
        <taxon>Bacillati</taxon>
        <taxon>Bacillota</taxon>
        <taxon>Tissierellia</taxon>
        <taxon>Tissierellales</taxon>
        <taxon>Peptoniphilaceae</taxon>
        <taxon>Finegoldia</taxon>
    </lineage>
</organism>
<dbReference type="EMBL" id="NDYC01000044">
    <property type="protein sequence ID" value="OXZ26506.1"/>
    <property type="molecule type" value="Genomic_DNA"/>
</dbReference>
<dbReference type="SFLD" id="SFLDS00029">
    <property type="entry name" value="Radical_SAM"/>
    <property type="match status" value="1"/>
</dbReference>
<keyword evidence="2" id="KW-0479">Metal-binding</keyword>
<evidence type="ECO:0000259" key="5">
    <source>
        <dbReference type="PROSITE" id="PS51918"/>
    </source>
</evidence>
<dbReference type="Proteomes" id="UP000215413">
    <property type="component" value="Unassembled WGS sequence"/>
</dbReference>
<dbReference type="PANTHER" id="PTHR11228">
    <property type="entry name" value="RADICAL SAM DOMAIN PROTEIN"/>
    <property type="match status" value="1"/>
</dbReference>
<dbReference type="RefSeq" id="WP_094206399.1">
    <property type="nucleotide sequence ID" value="NZ_NDYC01000044.1"/>
</dbReference>
<dbReference type="AlphaFoldDB" id="A0A233V283"/>
<protein>
    <recommendedName>
        <fullName evidence="5">Radical SAM core domain-containing protein</fullName>
    </recommendedName>
</protein>
<dbReference type="SMART" id="SM00729">
    <property type="entry name" value="Elp3"/>
    <property type="match status" value="1"/>
</dbReference>
<dbReference type="NCBIfam" id="TIGR04085">
    <property type="entry name" value="rSAM_more_4Fe4S"/>
    <property type="match status" value="1"/>
</dbReference>